<evidence type="ECO:0000256" key="3">
    <source>
        <dbReference type="ARBA" id="ARBA00022692"/>
    </source>
</evidence>
<dbReference type="OMA" id="STRLQQW"/>
<evidence type="ECO:0008006" key="10">
    <source>
        <dbReference type="Google" id="ProtNLM"/>
    </source>
</evidence>
<feature type="transmembrane region" description="Helical" evidence="7">
    <location>
        <begin position="81"/>
        <end position="111"/>
    </location>
</feature>
<evidence type="ECO:0000256" key="4">
    <source>
        <dbReference type="ARBA" id="ARBA00022824"/>
    </source>
</evidence>
<keyword evidence="6 7" id="KW-0472">Membrane</keyword>
<dbReference type="GO" id="GO:0005773">
    <property type="term" value="C:vacuole"/>
    <property type="evidence" value="ECO:0007669"/>
    <property type="project" value="GOC"/>
</dbReference>
<dbReference type="STRING" id="431595.K3WLJ9"/>
<evidence type="ECO:0000313" key="8">
    <source>
        <dbReference type="EnsemblProtists" id="PYU1_T005841"/>
    </source>
</evidence>
<evidence type="ECO:0000256" key="5">
    <source>
        <dbReference type="ARBA" id="ARBA00022989"/>
    </source>
</evidence>
<dbReference type="AlphaFoldDB" id="K3WLJ9"/>
<keyword evidence="3 7" id="KW-0812">Transmembrane</keyword>
<dbReference type="Proteomes" id="UP000019132">
    <property type="component" value="Unassembled WGS sequence"/>
</dbReference>
<reference evidence="9" key="2">
    <citation type="submission" date="2010-04" db="EMBL/GenBank/DDBJ databases">
        <authorList>
            <person name="Buell R."/>
            <person name="Hamilton J."/>
            <person name="Hostetler J."/>
        </authorList>
    </citation>
    <scope>NUCLEOTIDE SEQUENCE [LARGE SCALE GENOMIC DNA]</scope>
    <source>
        <strain evidence="9">DAOM:BR144</strain>
    </source>
</reference>
<dbReference type="InterPro" id="IPR008506">
    <property type="entry name" value="SND2/TMEM208"/>
</dbReference>
<dbReference type="PANTHER" id="PTHR13505:SF7">
    <property type="entry name" value="TRANSMEMBRANE PROTEIN 208"/>
    <property type="match status" value="1"/>
</dbReference>
<feature type="transmembrane region" description="Helical" evidence="7">
    <location>
        <begin position="20"/>
        <end position="37"/>
    </location>
</feature>
<evidence type="ECO:0000256" key="1">
    <source>
        <dbReference type="ARBA" id="ARBA00004477"/>
    </source>
</evidence>
<dbReference type="VEuPathDB" id="FungiDB:PYU1_G005829"/>
<evidence type="ECO:0000313" key="9">
    <source>
        <dbReference type="Proteomes" id="UP000019132"/>
    </source>
</evidence>
<evidence type="ECO:0000256" key="2">
    <source>
        <dbReference type="ARBA" id="ARBA00009950"/>
    </source>
</evidence>
<dbReference type="EnsemblProtists" id="PYU1_T005841">
    <property type="protein sequence ID" value="PYU1_T005841"/>
    <property type="gene ID" value="PYU1_G005829"/>
</dbReference>
<dbReference type="GO" id="GO:0005789">
    <property type="term" value="C:endoplasmic reticulum membrane"/>
    <property type="evidence" value="ECO:0007669"/>
    <property type="project" value="UniProtKB-SubCell"/>
</dbReference>
<comment type="similarity">
    <text evidence="2">Belongs to the TMEM208 family.</text>
</comment>
<keyword evidence="4" id="KW-0256">Endoplasmic reticulum</keyword>
<protein>
    <recommendedName>
        <fullName evidence="10">Transmembrane protein</fullName>
    </recommendedName>
</protein>
<dbReference type="PANTHER" id="PTHR13505">
    <property type="entry name" value="TRANSMEMBRANE PROTEIN 208"/>
    <property type="match status" value="1"/>
</dbReference>
<dbReference type="EMBL" id="GL376573">
    <property type="status" value="NOT_ANNOTATED_CDS"/>
    <property type="molecule type" value="Genomic_DNA"/>
</dbReference>
<accession>K3WLJ9</accession>
<dbReference type="eggNOG" id="KOG3269">
    <property type="taxonomic scope" value="Eukaryota"/>
</dbReference>
<name>K3WLJ9_GLOUD</name>
<reference evidence="8" key="3">
    <citation type="submission" date="2015-02" db="UniProtKB">
        <authorList>
            <consortium name="EnsemblProtists"/>
        </authorList>
    </citation>
    <scope>IDENTIFICATION</scope>
    <source>
        <strain evidence="8">DAOM BR144</strain>
    </source>
</reference>
<dbReference type="InParanoid" id="K3WLJ9"/>
<comment type="subcellular location">
    <subcellularLocation>
        <location evidence="1">Endoplasmic reticulum membrane</location>
        <topology evidence="1">Multi-pass membrane protein</topology>
    </subcellularLocation>
</comment>
<feature type="transmembrane region" description="Helical" evidence="7">
    <location>
        <begin position="49"/>
        <end position="69"/>
    </location>
</feature>
<reference evidence="9" key="1">
    <citation type="journal article" date="2010" name="Genome Biol.">
        <title>Genome sequence of the necrotrophic plant pathogen Pythium ultimum reveals original pathogenicity mechanisms and effector repertoire.</title>
        <authorList>
            <person name="Levesque C.A."/>
            <person name="Brouwer H."/>
            <person name="Cano L."/>
            <person name="Hamilton J.P."/>
            <person name="Holt C."/>
            <person name="Huitema E."/>
            <person name="Raffaele S."/>
            <person name="Robideau G.P."/>
            <person name="Thines M."/>
            <person name="Win J."/>
            <person name="Zerillo M.M."/>
            <person name="Beakes G.W."/>
            <person name="Boore J.L."/>
            <person name="Busam D."/>
            <person name="Dumas B."/>
            <person name="Ferriera S."/>
            <person name="Fuerstenberg S.I."/>
            <person name="Gachon C.M."/>
            <person name="Gaulin E."/>
            <person name="Govers F."/>
            <person name="Grenville-Briggs L."/>
            <person name="Horner N."/>
            <person name="Hostetler J."/>
            <person name="Jiang R.H."/>
            <person name="Johnson J."/>
            <person name="Krajaejun T."/>
            <person name="Lin H."/>
            <person name="Meijer H.J."/>
            <person name="Moore B."/>
            <person name="Morris P."/>
            <person name="Phuntmart V."/>
            <person name="Puiu D."/>
            <person name="Shetty J."/>
            <person name="Stajich J.E."/>
            <person name="Tripathy S."/>
            <person name="Wawra S."/>
            <person name="van West P."/>
            <person name="Whitty B.R."/>
            <person name="Coutinho P.M."/>
            <person name="Henrissat B."/>
            <person name="Martin F."/>
            <person name="Thomas P.D."/>
            <person name="Tyler B.M."/>
            <person name="De Vries R.P."/>
            <person name="Kamoun S."/>
            <person name="Yandell M."/>
            <person name="Tisserat N."/>
            <person name="Buell C.R."/>
        </authorList>
    </citation>
    <scope>NUCLEOTIDE SEQUENCE</scope>
    <source>
        <strain evidence="9">DAOM:BR144</strain>
    </source>
</reference>
<keyword evidence="5 7" id="KW-1133">Transmembrane helix</keyword>
<dbReference type="HOGENOM" id="CLU_094308_0_0_1"/>
<evidence type="ECO:0000256" key="6">
    <source>
        <dbReference type="ARBA" id="ARBA00023136"/>
    </source>
</evidence>
<keyword evidence="9" id="KW-1185">Reference proteome</keyword>
<dbReference type="GO" id="GO:0006624">
    <property type="term" value="P:vacuolar protein processing"/>
    <property type="evidence" value="ECO:0007669"/>
    <property type="project" value="TreeGrafter"/>
</dbReference>
<dbReference type="Pfam" id="PF05620">
    <property type="entry name" value="TMEM208_SND2"/>
    <property type="match status" value="1"/>
</dbReference>
<evidence type="ECO:0000256" key="7">
    <source>
        <dbReference type="SAM" id="Phobius"/>
    </source>
</evidence>
<organism evidence="8 9">
    <name type="scientific">Globisporangium ultimum (strain ATCC 200006 / CBS 805.95 / DAOM BR144)</name>
    <name type="common">Pythium ultimum</name>
    <dbReference type="NCBI Taxonomy" id="431595"/>
    <lineage>
        <taxon>Eukaryota</taxon>
        <taxon>Sar</taxon>
        <taxon>Stramenopiles</taxon>
        <taxon>Oomycota</taxon>
        <taxon>Peronosporomycetes</taxon>
        <taxon>Pythiales</taxon>
        <taxon>Pythiaceae</taxon>
        <taxon>Globisporangium</taxon>
    </lineage>
</organism>
<proteinExistence type="inferred from homology"/>
<sequence length="155" mass="17591">MANQAAKKAAKASVSLSARLQQWILPINALYLLYRIVWHYDSVTRWTLVGYAFLVGTTYLSYSWVVSAAEEGGSSEYAMDVLLITLFVQAGLLISDYFWLFFLAIPGFLLYHGGKMLLKYVFTPDASEVEDDAATLKKKEKAERKAQRPKFKRGY</sequence>